<dbReference type="PROSITE" id="PS51192">
    <property type="entry name" value="HELICASE_ATP_BIND_1"/>
    <property type="match status" value="1"/>
</dbReference>
<dbReference type="SMART" id="SM00487">
    <property type="entry name" value="DEXDc"/>
    <property type="match status" value="1"/>
</dbReference>
<dbReference type="InterPro" id="IPR029464">
    <property type="entry name" value="HSDR_N"/>
</dbReference>
<dbReference type="GO" id="GO:0003677">
    <property type="term" value="F:DNA binding"/>
    <property type="evidence" value="ECO:0007669"/>
    <property type="project" value="InterPro"/>
</dbReference>
<dbReference type="Pfam" id="PF13588">
    <property type="entry name" value="HSDR_N_2"/>
    <property type="match status" value="1"/>
</dbReference>
<dbReference type="InterPro" id="IPR013670">
    <property type="entry name" value="EcoEI_R_C_dom"/>
</dbReference>
<gene>
    <name evidence="2" type="ORF">FJO69_02770</name>
</gene>
<protein>
    <submittedName>
        <fullName evidence="2">DEAD/DEAH box helicase</fullName>
    </submittedName>
</protein>
<evidence type="ECO:0000313" key="2">
    <source>
        <dbReference type="EMBL" id="TPE56767.1"/>
    </source>
</evidence>
<comment type="caution">
    <text evidence="2">The sequence shown here is derived from an EMBL/GenBank/DDBJ whole genome shotgun (WGS) entry which is preliminary data.</text>
</comment>
<feature type="domain" description="Helicase ATP-binding" evidence="1">
    <location>
        <begin position="171"/>
        <end position="332"/>
    </location>
</feature>
<dbReference type="AlphaFoldDB" id="A0A501X8R4"/>
<dbReference type="OrthoDB" id="9802848at2"/>
<dbReference type="InterPro" id="IPR027417">
    <property type="entry name" value="P-loop_NTPase"/>
</dbReference>
<keyword evidence="2" id="KW-0067">ATP-binding</keyword>
<reference evidence="2 3" key="1">
    <citation type="submission" date="2019-06" db="EMBL/GenBank/DDBJ databases">
        <title>Mycoplasma falconis type strain whole genome sequence.</title>
        <authorList>
            <person name="Spergser J."/>
        </authorList>
    </citation>
    <scope>NUCLEOTIDE SEQUENCE [LARGE SCALE GENOMIC DNA]</scope>
    <source>
        <strain evidence="2 3">ATCC 51372</strain>
    </source>
</reference>
<dbReference type="InterPro" id="IPR006935">
    <property type="entry name" value="Helicase/UvrB_N"/>
</dbReference>
<dbReference type="Pfam" id="PF08463">
    <property type="entry name" value="EcoEI_R_C"/>
    <property type="match status" value="1"/>
</dbReference>
<dbReference type="PANTHER" id="PTHR47396:SF1">
    <property type="entry name" value="ATP-DEPENDENT HELICASE IRC3-RELATED"/>
    <property type="match status" value="1"/>
</dbReference>
<keyword evidence="2" id="KW-0347">Helicase</keyword>
<evidence type="ECO:0000259" key="1">
    <source>
        <dbReference type="PROSITE" id="PS51192"/>
    </source>
</evidence>
<keyword evidence="3" id="KW-1185">Reference proteome</keyword>
<dbReference type="GO" id="GO:0005829">
    <property type="term" value="C:cytosol"/>
    <property type="evidence" value="ECO:0007669"/>
    <property type="project" value="TreeGrafter"/>
</dbReference>
<dbReference type="InterPro" id="IPR050742">
    <property type="entry name" value="Helicase_Restrict-Modif_Enz"/>
</dbReference>
<dbReference type="CDD" id="cd18032">
    <property type="entry name" value="DEXHc_RE_I_III_res"/>
    <property type="match status" value="1"/>
</dbReference>
<dbReference type="GO" id="GO:0004386">
    <property type="term" value="F:helicase activity"/>
    <property type="evidence" value="ECO:0007669"/>
    <property type="project" value="UniProtKB-KW"/>
</dbReference>
<dbReference type="SUPFAM" id="SSF52540">
    <property type="entry name" value="P-loop containing nucleoside triphosphate hydrolases"/>
    <property type="match status" value="2"/>
</dbReference>
<dbReference type="RefSeq" id="WP_140781543.1">
    <property type="nucleotide sequence ID" value="NZ_VFSS01000012.1"/>
</dbReference>
<dbReference type="Proteomes" id="UP000319776">
    <property type="component" value="Unassembled WGS sequence"/>
</dbReference>
<dbReference type="Pfam" id="PF04851">
    <property type="entry name" value="ResIII"/>
    <property type="match status" value="1"/>
</dbReference>
<dbReference type="NCBIfam" id="NF046051">
    <property type="entry name" value="restrict_EcoAI"/>
    <property type="match status" value="1"/>
</dbReference>
<dbReference type="InterPro" id="IPR014001">
    <property type="entry name" value="Helicase_ATP-bd"/>
</dbReference>
<accession>A0A501X8R4</accession>
<proteinExistence type="predicted"/>
<keyword evidence="2" id="KW-0378">Hydrolase</keyword>
<dbReference type="GO" id="GO:0006304">
    <property type="term" value="P:DNA modification"/>
    <property type="evidence" value="ECO:0007669"/>
    <property type="project" value="InterPro"/>
</dbReference>
<dbReference type="GO" id="GO:0005524">
    <property type="term" value="F:ATP binding"/>
    <property type="evidence" value="ECO:0007669"/>
    <property type="project" value="InterPro"/>
</dbReference>
<dbReference type="PANTHER" id="PTHR47396">
    <property type="entry name" value="TYPE I RESTRICTION ENZYME ECOKI R PROTEIN"/>
    <property type="match status" value="1"/>
</dbReference>
<dbReference type="EMBL" id="VFSS01000012">
    <property type="protein sequence ID" value="TPE56767.1"/>
    <property type="molecule type" value="Genomic_DNA"/>
</dbReference>
<sequence>MEQKDLLNLSEEDTKRLFITRALENKGWKNNSILMEVTLPNSSEKADYVLYDSNGQPIAVLEAKKYKCPDSEGIQQAKNYAKQIGVHFAFSSSGKGFRKEVFYKDKYYATDLRIEEFPTQSRLMQELENLIRSNTPEIKNTNIDIHKYLSWVNDKYEPRYYQIKAVNKVLDAIADGQKRILLVMATGTGKTFVARKIIETVNKFKPNSRILFLCDRDAIANQTVKEFQSFKSKLIRIGVDKNNKYDKAAEIYISLYHQLAPREDVNPLLNYKKDFFDYIVVDECHRGSSDENSEWRNILEYFVDATQIGLTATPKESEDVSNRLYFGDPVYMYSLKEGIQDGYLAPYKIFQIEMDDLEQASEMVGKLDEFGREIDYAPEAKHIDKFFYYQKRTERIAQRITSHLQEFGPYNKTIVFCKNDEHALRMRNALIKYNPEMMAKAQTEGKDYIVRITSDDKEGKSQLEAFCDPHEKYPVIATTAELLTTGVDTKTLKLIVLDTEIMSIIKLQQIIGRGTRIYTYQDEDRDLEAFQDKTHFFVFDFYKSTDKLDDDIWGLPDIKIKIKESTERSTEIHRLITDTNKLYIKGPRVSIINETKYSINNDLKLVAEINPKTAKEKILGLYKTKEEFNKAFLSLDIAEKPFFVNNLLKQLNINLKDIKNDLEDIDKNINDFDFISFLAYGIKPNSKQTNVNLIKSSFLFANLKNKQKEIINILLDKYLQNGYDALINLETLEVYPLFEYGGMKKIIELFGGRDKYNQLINNLLKLII</sequence>
<dbReference type="GO" id="GO:0016787">
    <property type="term" value="F:hydrolase activity"/>
    <property type="evidence" value="ECO:0007669"/>
    <property type="project" value="InterPro"/>
</dbReference>
<evidence type="ECO:0000313" key="3">
    <source>
        <dbReference type="Proteomes" id="UP000319776"/>
    </source>
</evidence>
<keyword evidence="2" id="KW-0547">Nucleotide-binding</keyword>
<dbReference type="Gene3D" id="3.90.1570.30">
    <property type="match status" value="1"/>
</dbReference>
<dbReference type="Gene3D" id="3.40.50.300">
    <property type="entry name" value="P-loop containing nucleotide triphosphate hydrolases"/>
    <property type="match status" value="2"/>
</dbReference>
<name>A0A501X8R4_9BACT</name>
<organism evidence="2 3">
    <name type="scientific">[Mycoplasma] falconis</name>
    <dbReference type="NCBI Taxonomy" id="92403"/>
    <lineage>
        <taxon>Bacteria</taxon>
        <taxon>Bacillati</taxon>
        <taxon>Mycoplasmatota</taxon>
        <taxon>Mycoplasmoidales</taxon>
        <taxon>Metamycoplasmataceae</taxon>
        <taxon>Metamycoplasma</taxon>
    </lineage>
</organism>